<name>A0ABR1G4I0_AURAN</name>
<feature type="compositionally biased region" description="Pro residues" evidence="1">
    <location>
        <begin position="411"/>
        <end position="420"/>
    </location>
</feature>
<feature type="compositionally biased region" description="Pro residues" evidence="1">
    <location>
        <begin position="302"/>
        <end position="316"/>
    </location>
</feature>
<comment type="caution">
    <text evidence="2">The sequence shown here is derived from an EMBL/GenBank/DDBJ whole genome shotgun (WGS) entry which is preliminary data.</text>
</comment>
<protein>
    <recommendedName>
        <fullName evidence="4">G domain-containing protein</fullName>
    </recommendedName>
</protein>
<dbReference type="EMBL" id="JBBJCI010000118">
    <property type="protein sequence ID" value="KAK7248231.1"/>
    <property type="molecule type" value="Genomic_DNA"/>
</dbReference>
<organism evidence="2 3">
    <name type="scientific">Aureococcus anophagefferens</name>
    <name type="common">Harmful bloom alga</name>
    <dbReference type="NCBI Taxonomy" id="44056"/>
    <lineage>
        <taxon>Eukaryota</taxon>
        <taxon>Sar</taxon>
        <taxon>Stramenopiles</taxon>
        <taxon>Ochrophyta</taxon>
        <taxon>Pelagophyceae</taxon>
        <taxon>Pelagomonadales</taxon>
        <taxon>Pelagomonadaceae</taxon>
        <taxon>Aureococcus</taxon>
    </lineage>
</organism>
<dbReference type="Gene3D" id="3.40.50.300">
    <property type="entry name" value="P-loop containing nucleotide triphosphate hydrolases"/>
    <property type="match status" value="1"/>
</dbReference>
<sequence length="420" mass="45428">MSSEILIPRSWDPTQPLWVPETRLSLRQSIASFAPRACAVPKVNVLLVGGPGAGKSSLVNSIYSALEGEMVRLAARGTGAGTITTRFTKYDFEDLAPAVAIWDSAGWTEDTYKHGALNYVLGGHLPDGFELDQRHIDDRSPGFRPSPVAGDYMHVVFIAVPYEELSNESYLARARSGVPRPSRAGRRAHLLPAQARDCRDHARARGLTPLVLLTKVDQGSEEVAADLKTLFLSDEIREAVLSVADDLGVPAQDVIPIKSYSHETTPTCVIDILVLRALSTALSVANDYLRSPDFKRRVQSAPPAPPQSAVPPPPPTSAGASDDDIMAALSSFVTEKLNVVGGDFEVTDLDADEIRGWCHGNETSMCQEDLGLDPAQAKRFLRKARSLFHIPQPRGAAARDRFYTPQSDFITPPPSDAGAA</sequence>
<feature type="region of interest" description="Disordered" evidence="1">
    <location>
        <begin position="397"/>
        <end position="420"/>
    </location>
</feature>
<gene>
    <name evidence="2" type="ORF">SO694_00129031</name>
</gene>
<dbReference type="Proteomes" id="UP001363151">
    <property type="component" value="Unassembled WGS sequence"/>
</dbReference>
<proteinExistence type="predicted"/>
<dbReference type="PANTHER" id="PTHR14241:SF32">
    <property type="entry name" value="VWFA DOMAIN-CONTAINING PROTEIN-RELATED"/>
    <property type="match status" value="1"/>
</dbReference>
<accession>A0ABR1G4I0</accession>
<keyword evidence="3" id="KW-1185">Reference proteome</keyword>
<feature type="region of interest" description="Disordered" evidence="1">
    <location>
        <begin position="296"/>
        <end position="322"/>
    </location>
</feature>
<dbReference type="InterPro" id="IPR027417">
    <property type="entry name" value="P-loop_NTPase"/>
</dbReference>
<reference evidence="2 3" key="1">
    <citation type="submission" date="2024-03" db="EMBL/GenBank/DDBJ databases">
        <title>Aureococcus anophagefferens CCMP1851 and Kratosvirus quantuckense: Draft genome of a second virus-susceptible host strain in the model system.</title>
        <authorList>
            <person name="Chase E."/>
            <person name="Truchon A.R."/>
            <person name="Schepens W."/>
            <person name="Wilhelm S.W."/>
        </authorList>
    </citation>
    <scope>NUCLEOTIDE SEQUENCE [LARGE SCALE GENOMIC DNA]</scope>
    <source>
        <strain evidence="2 3">CCMP1851</strain>
    </source>
</reference>
<evidence type="ECO:0000313" key="3">
    <source>
        <dbReference type="Proteomes" id="UP001363151"/>
    </source>
</evidence>
<dbReference type="PANTHER" id="PTHR14241">
    <property type="entry name" value="INTERFERON-INDUCED PROTEIN 44"/>
    <property type="match status" value="1"/>
</dbReference>
<evidence type="ECO:0000256" key="1">
    <source>
        <dbReference type="SAM" id="MobiDB-lite"/>
    </source>
</evidence>
<evidence type="ECO:0008006" key="4">
    <source>
        <dbReference type="Google" id="ProtNLM"/>
    </source>
</evidence>
<evidence type="ECO:0000313" key="2">
    <source>
        <dbReference type="EMBL" id="KAK7248231.1"/>
    </source>
</evidence>
<dbReference type="SUPFAM" id="SSF52540">
    <property type="entry name" value="P-loop containing nucleoside triphosphate hydrolases"/>
    <property type="match status" value="1"/>
</dbReference>